<feature type="compositionally biased region" description="Low complexity" evidence="1">
    <location>
        <begin position="22"/>
        <end position="32"/>
    </location>
</feature>
<keyword evidence="4" id="KW-1185">Reference proteome</keyword>
<gene>
    <name evidence="3" type="ORF">SAMN05216481_10149</name>
</gene>
<feature type="region of interest" description="Disordered" evidence="1">
    <location>
        <begin position="1"/>
        <end position="42"/>
    </location>
</feature>
<evidence type="ECO:0000256" key="1">
    <source>
        <dbReference type="SAM" id="MobiDB-lite"/>
    </source>
</evidence>
<keyword evidence="2" id="KW-1133">Transmembrane helix</keyword>
<reference evidence="3 4" key="1">
    <citation type="submission" date="2016-10" db="EMBL/GenBank/DDBJ databases">
        <authorList>
            <person name="de Groot N.N."/>
        </authorList>
    </citation>
    <scope>NUCLEOTIDE SEQUENCE [LARGE SCALE GENOMIC DNA]</scope>
    <source>
        <strain evidence="3 4">CGMCC 4.3519</strain>
    </source>
</reference>
<dbReference type="EMBL" id="FOET01000001">
    <property type="protein sequence ID" value="SEP55764.1"/>
    <property type="molecule type" value="Genomic_DNA"/>
</dbReference>
<name>A0A1H8YU69_9ACTN</name>
<dbReference type="AlphaFoldDB" id="A0A1H8YU69"/>
<feature type="transmembrane region" description="Helical" evidence="2">
    <location>
        <begin position="137"/>
        <end position="155"/>
    </location>
</feature>
<dbReference type="RefSeq" id="WP_177213813.1">
    <property type="nucleotide sequence ID" value="NZ_FOET01000001.1"/>
</dbReference>
<evidence type="ECO:0000256" key="2">
    <source>
        <dbReference type="SAM" id="Phobius"/>
    </source>
</evidence>
<feature type="region of interest" description="Disordered" evidence="1">
    <location>
        <begin position="194"/>
        <end position="242"/>
    </location>
</feature>
<protein>
    <submittedName>
        <fullName evidence="3">Uncharacterized membrane protein YkgB</fullName>
    </submittedName>
</protein>
<evidence type="ECO:0000313" key="4">
    <source>
        <dbReference type="Proteomes" id="UP000199055"/>
    </source>
</evidence>
<feature type="compositionally biased region" description="Basic and acidic residues" evidence="1">
    <location>
        <begin position="7"/>
        <end position="18"/>
    </location>
</feature>
<keyword evidence="2" id="KW-0812">Transmembrane</keyword>
<evidence type="ECO:0000313" key="3">
    <source>
        <dbReference type="EMBL" id="SEP55764.1"/>
    </source>
</evidence>
<accession>A0A1H8YU69</accession>
<sequence length="242" mass="24800">MSSDLRPPAHEETHRESPRPAGPGRAAPAAAVGGPGRPDVRLPRGPRALVSPAALAALYQRHSFTVLRVSVGLLFLWFGTLKLMPGASPAEDMATRVMSELTSGRLPVDLSRPLLATAEMLIGAGLVTGLLLRLTLLAFFVHMAGTFTALAVLPAEMWDGSLAFPTMAGQYVLKNVVLVAAGLAVAAHAPRPRASARGTARASARGTARGTARASARGTARASARGGASQASSGSAARDGEG</sequence>
<dbReference type="Proteomes" id="UP000199055">
    <property type="component" value="Unassembled WGS sequence"/>
</dbReference>
<feature type="transmembrane region" description="Helical" evidence="2">
    <location>
        <begin position="65"/>
        <end position="84"/>
    </location>
</feature>
<proteinExistence type="predicted"/>
<feature type="transmembrane region" description="Helical" evidence="2">
    <location>
        <begin position="167"/>
        <end position="187"/>
    </location>
</feature>
<keyword evidence="2" id="KW-0472">Membrane</keyword>
<organism evidence="3 4">
    <name type="scientific">Streptomyces radiopugnans</name>
    <dbReference type="NCBI Taxonomy" id="403935"/>
    <lineage>
        <taxon>Bacteria</taxon>
        <taxon>Bacillati</taxon>
        <taxon>Actinomycetota</taxon>
        <taxon>Actinomycetes</taxon>
        <taxon>Kitasatosporales</taxon>
        <taxon>Streptomycetaceae</taxon>
        <taxon>Streptomyces</taxon>
    </lineage>
</organism>